<dbReference type="SMART" id="SM00062">
    <property type="entry name" value="PBPb"/>
    <property type="match status" value="1"/>
</dbReference>
<feature type="transmembrane region" description="Helical" evidence="9">
    <location>
        <begin position="298"/>
        <end position="323"/>
    </location>
</feature>
<feature type="transmembrane region" description="Helical" evidence="9">
    <location>
        <begin position="476"/>
        <end position="503"/>
    </location>
</feature>
<keyword evidence="4" id="KW-1003">Cell membrane</keyword>
<sequence>MERSIRPQLTPQAFRRLAAVTVLIAALLTLSACGGTSKKITIGTKFDQPGLAAKKPDGTLAGFDIDVATYVAGQLGYQPGDIEWKEAPSGQRENLIQNRQVDFIVATYSITDARKQKVSFGGPYLVTGQSLLVRADNNEITSVESLQNHKKLCSVSGSTPAQRIKDKYPGVQLQQYDTYSACLEAVKTGAIDALSTDEVILAGYAAQTPGAFKLVGKPFSVEKYGIGLLKGDKELRQKINDAIEKMQKTGEWQAAFDRNLGPAGLSAPAPPPLDADINGAGGSKRVDLWGTYGGKILAAFWTTIQLTLLAGVGALILGTMLAAMRLSPVPVLRWLGTAYVNVVRNTPLTLIILFCSFGIGNTLRITLVDPHSPTAVVDSNFRLAALGLTVYTASFVCETLRSGINTVPLGQAEAARSLGLSFGQNLRMILLPQAFRAVLNPLGSVLIALVKNTTIASAIGVAEAALLMKEMIENTAALLAVGSIFAAGFVVLTLPLGLLFSWLGKRYAVVR</sequence>
<evidence type="ECO:0000256" key="5">
    <source>
        <dbReference type="ARBA" id="ARBA00022692"/>
    </source>
</evidence>
<dbReference type="PANTHER" id="PTHR30614:SF37">
    <property type="entry name" value="AMINO-ACID ABC TRANSPORTER PERMEASE PROTEIN YHDX-RELATED"/>
    <property type="match status" value="1"/>
</dbReference>
<evidence type="ECO:0000259" key="10">
    <source>
        <dbReference type="PROSITE" id="PS50928"/>
    </source>
</evidence>
<keyword evidence="5 9" id="KW-0812">Transmembrane</keyword>
<dbReference type="Gene3D" id="1.10.3720.10">
    <property type="entry name" value="MetI-like"/>
    <property type="match status" value="1"/>
</dbReference>
<dbReference type="Gene3D" id="3.40.190.10">
    <property type="entry name" value="Periplasmic binding protein-like II"/>
    <property type="match status" value="2"/>
</dbReference>
<dbReference type="EMBL" id="AP022577">
    <property type="protein sequence ID" value="BBX87773.1"/>
    <property type="molecule type" value="Genomic_DNA"/>
</dbReference>
<keyword evidence="12" id="KW-1185">Reference proteome</keyword>
<dbReference type="InterPro" id="IPR001320">
    <property type="entry name" value="Iontro_rcpt_C"/>
</dbReference>
<accession>A0ABM7ILU0</accession>
<comment type="similarity">
    <text evidence="2">Belongs to the binding-protein-dependent transport system permease family. HisMQ subfamily.</text>
</comment>
<dbReference type="Pfam" id="PF00497">
    <property type="entry name" value="SBP_bac_3"/>
    <property type="match status" value="1"/>
</dbReference>
<dbReference type="InterPro" id="IPR043429">
    <property type="entry name" value="ArtM/GltK/GlnP/TcyL/YhdX-like"/>
</dbReference>
<evidence type="ECO:0000256" key="2">
    <source>
        <dbReference type="ARBA" id="ARBA00010072"/>
    </source>
</evidence>
<reference evidence="11 12" key="1">
    <citation type="journal article" date="2019" name="Emerg. Microbes Infect.">
        <title>Comprehensive subspecies identification of 175 nontuberculous mycobacteria species based on 7547 genomic profiles.</title>
        <authorList>
            <person name="Matsumoto Y."/>
            <person name="Kinjo T."/>
            <person name="Motooka D."/>
            <person name="Nabeya D."/>
            <person name="Jung N."/>
            <person name="Uechi K."/>
            <person name="Horii T."/>
            <person name="Iida T."/>
            <person name="Fujita J."/>
            <person name="Nakamura S."/>
        </authorList>
    </citation>
    <scope>NUCLEOTIDE SEQUENCE [LARGE SCALE GENOMIC DNA]</scope>
    <source>
        <strain evidence="11 12">JCM 15296</strain>
    </source>
</reference>
<dbReference type="CDD" id="cd06261">
    <property type="entry name" value="TM_PBP2"/>
    <property type="match status" value="1"/>
</dbReference>
<dbReference type="InterPro" id="IPR035906">
    <property type="entry name" value="MetI-like_sf"/>
</dbReference>
<dbReference type="Pfam" id="PF00528">
    <property type="entry name" value="BPD_transp_1"/>
    <property type="match status" value="1"/>
</dbReference>
<dbReference type="SMART" id="SM00079">
    <property type="entry name" value="PBPe"/>
    <property type="match status" value="1"/>
</dbReference>
<dbReference type="PROSITE" id="PS50928">
    <property type="entry name" value="ABC_TM1"/>
    <property type="match status" value="1"/>
</dbReference>
<keyword evidence="3 9" id="KW-0813">Transport</keyword>
<feature type="domain" description="ABC transmembrane type-1" evidence="10">
    <location>
        <begin position="300"/>
        <end position="500"/>
    </location>
</feature>
<dbReference type="PANTHER" id="PTHR30614">
    <property type="entry name" value="MEMBRANE COMPONENT OF AMINO ACID ABC TRANSPORTER"/>
    <property type="match status" value="1"/>
</dbReference>
<dbReference type="CDD" id="cd13690">
    <property type="entry name" value="PBP2_GluB"/>
    <property type="match status" value="1"/>
</dbReference>
<dbReference type="InterPro" id="IPR001638">
    <property type="entry name" value="Solute-binding_3/MltF_N"/>
</dbReference>
<evidence type="ECO:0000256" key="9">
    <source>
        <dbReference type="RuleBase" id="RU363032"/>
    </source>
</evidence>
<dbReference type="SUPFAM" id="SSF53850">
    <property type="entry name" value="Periplasmic binding protein-like II"/>
    <property type="match status" value="1"/>
</dbReference>
<evidence type="ECO:0000256" key="7">
    <source>
        <dbReference type="ARBA" id="ARBA00022989"/>
    </source>
</evidence>
<keyword evidence="7 9" id="KW-1133">Transmembrane helix</keyword>
<proteinExistence type="inferred from homology"/>
<evidence type="ECO:0000256" key="8">
    <source>
        <dbReference type="ARBA" id="ARBA00023136"/>
    </source>
</evidence>
<protein>
    <recommendedName>
        <fullName evidence="10">ABC transmembrane type-1 domain-containing protein</fullName>
    </recommendedName>
</protein>
<organism evidence="11 12">
    <name type="scientific">Mycolicibacterium aubagnense</name>
    <dbReference type="NCBI Taxonomy" id="319707"/>
    <lineage>
        <taxon>Bacteria</taxon>
        <taxon>Bacillati</taxon>
        <taxon>Actinomycetota</taxon>
        <taxon>Actinomycetes</taxon>
        <taxon>Mycobacteriales</taxon>
        <taxon>Mycobacteriaceae</taxon>
        <taxon>Mycolicibacterium</taxon>
    </lineage>
</organism>
<dbReference type="NCBIfam" id="TIGR01726">
    <property type="entry name" value="HEQRo_perm_3TM"/>
    <property type="match status" value="1"/>
</dbReference>
<evidence type="ECO:0000256" key="1">
    <source>
        <dbReference type="ARBA" id="ARBA00004651"/>
    </source>
</evidence>
<comment type="subcellular location">
    <subcellularLocation>
        <location evidence="1 9">Cell membrane</location>
        <topology evidence="1 9">Multi-pass membrane protein</topology>
    </subcellularLocation>
</comment>
<keyword evidence="8 9" id="KW-0472">Membrane</keyword>
<evidence type="ECO:0000313" key="12">
    <source>
        <dbReference type="Proteomes" id="UP000465609"/>
    </source>
</evidence>
<dbReference type="PROSITE" id="PS51257">
    <property type="entry name" value="PROKAR_LIPOPROTEIN"/>
    <property type="match status" value="1"/>
</dbReference>
<evidence type="ECO:0000256" key="6">
    <source>
        <dbReference type="ARBA" id="ARBA00022970"/>
    </source>
</evidence>
<dbReference type="InterPro" id="IPR000515">
    <property type="entry name" value="MetI-like"/>
</dbReference>
<evidence type="ECO:0000313" key="11">
    <source>
        <dbReference type="EMBL" id="BBX87773.1"/>
    </source>
</evidence>
<dbReference type="Proteomes" id="UP000465609">
    <property type="component" value="Chromosome"/>
</dbReference>
<evidence type="ECO:0000256" key="4">
    <source>
        <dbReference type="ARBA" id="ARBA00022475"/>
    </source>
</evidence>
<keyword evidence="6" id="KW-0029">Amino-acid transport</keyword>
<name>A0ABM7ILU0_9MYCO</name>
<gene>
    <name evidence="11" type="ORF">MAUB_56460</name>
</gene>
<dbReference type="SUPFAM" id="SSF161098">
    <property type="entry name" value="MetI-like"/>
    <property type="match status" value="1"/>
</dbReference>
<dbReference type="InterPro" id="IPR010065">
    <property type="entry name" value="AA_ABC_transptr_permease_3TM"/>
</dbReference>
<evidence type="ECO:0000256" key="3">
    <source>
        <dbReference type="ARBA" id="ARBA00022448"/>
    </source>
</evidence>